<keyword evidence="2" id="KW-0732">Signal</keyword>
<dbReference type="Pfam" id="PF03856">
    <property type="entry name" value="SUN"/>
    <property type="match status" value="1"/>
</dbReference>
<evidence type="ECO:0000256" key="1">
    <source>
        <dbReference type="ARBA" id="ARBA00010579"/>
    </source>
</evidence>
<dbReference type="Proteomes" id="UP001204833">
    <property type="component" value="Unassembled WGS sequence"/>
</dbReference>
<dbReference type="EMBL" id="JAIHNG010000155">
    <property type="protein sequence ID" value="KAI5950489.1"/>
    <property type="molecule type" value="Genomic_DNA"/>
</dbReference>
<reference evidence="3 4" key="1">
    <citation type="journal article" date="2022" name="DNA Res.">
        <title>Genome analysis of five recently described species of the CUG-Ser clade uncovers Candida theae as a new hybrid lineage with pathogenic potential in the Candida parapsilosis species complex.</title>
        <authorList>
            <person name="Mixao V."/>
            <person name="Del Olmo V."/>
            <person name="Hegedusova E."/>
            <person name="Saus E."/>
            <person name="Pryszcz L."/>
            <person name="Cillingova A."/>
            <person name="Nosek J."/>
            <person name="Gabaldon T."/>
        </authorList>
    </citation>
    <scope>NUCLEOTIDE SEQUENCE [LARGE SCALE GENOMIC DNA]</scope>
    <source>
        <strain evidence="3 4">CBS 12239</strain>
    </source>
</reference>
<dbReference type="RefSeq" id="XP_051607232.1">
    <property type="nucleotide sequence ID" value="XM_051753800.1"/>
</dbReference>
<feature type="signal peptide" evidence="2">
    <location>
        <begin position="1"/>
        <end position="19"/>
    </location>
</feature>
<dbReference type="GeneID" id="76152348"/>
<name>A0AAD5FX33_9ASCO</name>
<dbReference type="AlphaFoldDB" id="A0AAD5FX33"/>
<feature type="chain" id="PRO_5042203355" evidence="2">
    <location>
        <begin position="20"/>
        <end position="286"/>
    </location>
</feature>
<evidence type="ECO:0000313" key="3">
    <source>
        <dbReference type="EMBL" id="KAI5950489.1"/>
    </source>
</evidence>
<dbReference type="InterPro" id="IPR005556">
    <property type="entry name" value="SUN"/>
</dbReference>
<dbReference type="PANTHER" id="PTHR31654:SF0">
    <property type="entry name" value="SECRETED BETA-GLUCOSIDASE ADG3-RELATED"/>
    <property type="match status" value="1"/>
</dbReference>
<sequence length="286" mass="30971">MFLNSIFIVLASVYTMLLASPIKKCKFPKKQGLVAVYEDGVNAGWAMSPDEACIPGKYCPYACSPGQLMNQWNPDAQTYQYPTSMDGGLYCNSDGSTSRPFEDRELCVDGEGTVSVVNKASKDVAFCQTVLPGNEAMLIPTNVEHGGEQVLAVPGPDYYASTAAHYYINPPGVSTKKGCVWGTADKEVGNWAPYVAGMNTDSNGNTFVKIGVNPKHIDDFKEHTPDFGLKIVCDNPEDCNGLECELNPKNGYNKAQGPYVGVSFGAEYCIVTARNHANAKIEVFEV</sequence>
<dbReference type="PANTHER" id="PTHR31654">
    <property type="entry name" value="SECRETED BETA-GLUCOSIDASE ADG3-RELATED"/>
    <property type="match status" value="1"/>
</dbReference>
<evidence type="ECO:0000313" key="4">
    <source>
        <dbReference type="Proteomes" id="UP001204833"/>
    </source>
</evidence>
<evidence type="ECO:0000256" key="2">
    <source>
        <dbReference type="SAM" id="SignalP"/>
    </source>
</evidence>
<dbReference type="InterPro" id="IPR053088">
    <property type="entry name" value="Beta-glucosidase/SUN-like"/>
</dbReference>
<organism evidence="3 4">
    <name type="scientific">Candida theae</name>
    <dbReference type="NCBI Taxonomy" id="1198502"/>
    <lineage>
        <taxon>Eukaryota</taxon>
        <taxon>Fungi</taxon>
        <taxon>Dikarya</taxon>
        <taxon>Ascomycota</taxon>
        <taxon>Saccharomycotina</taxon>
        <taxon>Pichiomycetes</taxon>
        <taxon>Debaryomycetaceae</taxon>
        <taxon>Candida/Lodderomyces clade</taxon>
        <taxon>Candida</taxon>
    </lineage>
</organism>
<comment type="caution">
    <text evidence="3">The sequence shown here is derived from an EMBL/GenBank/DDBJ whole genome shotgun (WGS) entry which is preliminary data.</text>
</comment>
<protein>
    <submittedName>
        <fullName evidence="3">Uncharacterized protein</fullName>
    </submittedName>
</protein>
<accession>A0AAD5FX33</accession>
<keyword evidence="4" id="KW-1185">Reference proteome</keyword>
<gene>
    <name evidence="3" type="ORF">KGF57_004304</name>
</gene>
<proteinExistence type="inferred from homology"/>
<comment type="similarity">
    <text evidence="1">Belongs to the SUN family.</text>
</comment>